<feature type="region of interest" description="Disordered" evidence="1">
    <location>
        <begin position="477"/>
        <end position="550"/>
    </location>
</feature>
<dbReference type="RefSeq" id="XP_002291488.1">
    <property type="nucleotide sequence ID" value="XM_002291452.1"/>
</dbReference>
<feature type="region of interest" description="Disordered" evidence="1">
    <location>
        <begin position="236"/>
        <end position="257"/>
    </location>
</feature>
<organism evidence="2 3">
    <name type="scientific">Thalassiosira pseudonana</name>
    <name type="common">Marine diatom</name>
    <name type="synonym">Cyclotella nana</name>
    <dbReference type="NCBI Taxonomy" id="35128"/>
    <lineage>
        <taxon>Eukaryota</taxon>
        <taxon>Sar</taxon>
        <taxon>Stramenopiles</taxon>
        <taxon>Ochrophyta</taxon>
        <taxon>Bacillariophyta</taxon>
        <taxon>Coscinodiscophyceae</taxon>
        <taxon>Thalassiosirophycidae</taxon>
        <taxon>Thalassiosirales</taxon>
        <taxon>Thalassiosiraceae</taxon>
        <taxon>Thalassiosira</taxon>
    </lineage>
</organism>
<dbReference type="AlphaFoldDB" id="B8C5Z5"/>
<reference evidence="2 3" key="2">
    <citation type="journal article" date="2008" name="Nature">
        <title>The Phaeodactylum genome reveals the evolutionary history of diatom genomes.</title>
        <authorList>
            <person name="Bowler C."/>
            <person name="Allen A.E."/>
            <person name="Badger J.H."/>
            <person name="Grimwood J."/>
            <person name="Jabbari K."/>
            <person name="Kuo A."/>
            <person name="Maheswari U."/>
            <person name="Martens C."/>
            <person name="Maumus F."/>
            <person name="Otillar R.P."/>
            <person name="Rayko E."/>
            <person name="Salamov A."/>
            <person name="Vandepoele K."/>
            <person name="Beszteri B."/>
            <person name="Gruber A."/>
            <person name="Heijde M."/>
            <person name="Katinka M."/>
            <person name="Mock T."/>
            <person name="Valentin K."/>
            <person name="Verret F."/>
            <person name="Berges J.A."/>
            <person name="Brownlee C."/>
            <person name="Cadoret J.P."/>
            <person name="Chiovitti A."/>
            <person name="Choi C.J."/>
            <person name="Coesel S."/>
            <person name="De Martino A."/>
            <person name="Detter J.C."/>
            <person name="Durkin C."/>
            <person name="Falciatore A."/>
            <person name="Fournet J."/>
            <person name="Haruta M."/>
            <person name="Huysman M.J."/>
            <person name="Jenkins B.D."/>
            <person name="Jiroutova K."/>
            <person name="Jorgensen R.E."/>
            <person name="Joubert Y."/>
            <person name="Kaplan A."/>
            <person name="Kroger N."/>
            <person name="Kroth P.G."/>
            <person name="La Roche J."/>
            <person name="Lindquist E."/>
            <person name="Lommer M."/>
            <person name="Martin-Jezequel V."/>
            <person name="Lopez P.J."/>
            <person name="Lucas S."/>
            <person name="Mangogna M."/>
            <person name="McGinnis K."/>
            <person name="Medlin L.K."/>
            <person name="Montsant A."/>
            <person name="Oudot-Le Secq M.P."/>
            <person name="Napoli C."/>
            <person name="Obornik M."/>
            <person name="Parker M.S."/>
            <person name="Petit J.L."/>
            <person name="Porcel B.M."/>
            <person name="Poulsen N."/>
            <person name="Robison M."/>
            <person name="Rychlewski L."/>
            <person name="Rynearson T.A."/>
            <person name="Schmutz J."/>
            <person name="Shapiro H."/>
            <person name="Siaut M."/>
            <person name="Stanley M."/>
            <person name="Sussman M.R."/>
            <person name="Taylor A.R."/>
            <person name="Vardi A."/>
            <person name="von Dassow P."/>
            <person name="Vyverman W."/>
            <person name="Willis A."/>
            <person name="Wyrwicz L.S."/>
            <person name="Rokhsar D.S."/>
            <person name="Weissenbach J."/>
            <person name="Armbrust E.V."/>
            <person name="Green B.R."/>
            <person name="Van de Peer Y."/>
            <person name="Grigoriev I.V."/>
        </authorList>
    </citation>
    <scope>NUCLEOTIDE SEQUENCE [LARGE SCALE GENOMIC DNA]</scope>
    <source>
        <strain evidence="2 3">CCMP1335</strain>
    </source>
</reference>
<feature type="compositionally biased region" description="Basic residues" evidence="1">
    <location>
        <begin position="15"/>
        <end position="32"/>
    </location>
</feature>
<dbReference type="HOGENOM" id="CLU_322271_0_0_1"/>
<feature type="compositionally biased region" description="Low complexity" evidence="1">
    <location>
        <begin position="529"/>
        <end position="547"/>
    </location>
</feature>
<evidence type="ECO:0000313" key="2">
    <source>
        <dbReference type="EMBL" id="EED91595.1"/>
    </source>
</evidence>
<sequence length="899" mass="97927">MPETQRRDTPAATSTHRRTPSRQGKKKHKHHPAPFFPNSPTSVGSPKDNGAHFYPRRVLQRTPKKLCSLVLPPPLTSLFDANIGTINSSTTQLTTAEAAVIAARLVASDNASVDGHSIMDASYIQTPPAVQHSSNASLSASIVGGGGASVNVSTPASVTNANHNPQLPMHLRVGMAACDPLIVFDGTFVLVATCDGRVAVYSIIDFDRDISEDIEASERRRRAEWEEEDLFLGQVEDDEKKEVTNQLEDTEEEEEEWETRERMHQRESAKQHVEPILLVTIPNNSHLHNTNALDIGLGTRHSVSEDEDSTSNIGQALQTPPTIVAMCATPQVGTSLIEQREGGNPLMGTQTGTSSAPSFVPTFGERLMGHVAVLTDDGEVHLLEFLYRPTMVMGKPEAIDSEASSSTTPASSVPSHDNNVPFVNVVLSHRTGFLGATCICMHQTNKKMRICIGYESGVLAEYQVYSTCLPLRDRSLESGNVLSPTSREQEEATISPSRPNSPPVLKKISNAQQSHSEPYSFARSKSNDLPRPSSDSRNSSVGSNLSSIGGCENADERTDLFLNWRASPRALFRTFSEPIDPSREANRSDRLCSPADVELCWRGSLGVPVRSLSSPGWGCGQTNEQLSPVVVGLEQRQSESGPRYEGMAEKIHHDLSPAISLEVINTSVAEIVWNETTGNVEKESADQCIALQDCTVWPAPGMEIKDGWIRNSAMSTKDSVFAKLGLKRVSVTSKICCFEKQPSYFASAASDGTVAISHYNTDGTWGILCNDNQFMLFQKCIGLGAIEYEESRYICCCLRGGTLYLVPVSDTNNDHSASHNKVTILVVPVDPSGEDDGVIRYIQNFASGVVRVSRWKEDHRSSRSEQAATSTAKSVALMGWSGGIVDVVEVTPGEPRYKY</sequence>
<feature type="compositionally biased region" description="Acidic residues" evidence="1">
    <location>
        <begin position="248"/>
        <end position="257"/>
    </location>
</feature>
<proteinExistence type="predicted"/>
<feature type="compositionally biased region" description="Polar residues" evidence="1">
    <location>
        <begin position="477"/>
        <end position="498"/>
    </location>
</feature>
<dbReference type="eggNOG" id="ENOG502RWPG">
    <property type="taxonomic scope" value="Eukaryota"/>
</dbReference>
<evidence type="ECO:0000313" key="3">
    <source>
        <dbReference type="Proteomes" id="UP000001449"/>
    </source>
</evidence>
<dbReference type="KEGG" id="tps:THAPSDRAFT_6240"/>
<dbReference type="OMA" id="WETRERM"/>
<dbReference type="GeneID" id="7445976"/>
<dbReference type="InParanoid" id="B8C5Z5"/>
<evidence type="ECO:0000256" key="1">
    <source>
        <dbReference type="SAM" id="MobiDB-lite"/>
    </source>
</evidence>
<protein>
    <submittedName>
        <fullName evidence="2">Uncharacterized protein</fullName>
    </submittedName>
</protein>
<accession>B8C5Z5</accession>
<dbReference type="EMBL" id="CM000643">
    <property type="protein sequence ID" value="EED91595.1"/>
    <property type="molecule type" value="Genomic_DNA"/>
</dbReference>
<dbReference type="Proteomes" id="UP000001449">
    <property type="component" value="Chromosome 6"/>
</dbReference>
<gene>
    <name evidence="2" type="ORF">THAPSDRAFT_6240</name>
</gene>
<keyword evidence="3" id="KW-1185">Reference proteome</keyword>
<dbReference type="PaxDb" id="35128-Thaps6240"/>
<name>B8C5Z5_THAPS</name>
<reference evidence="2 3" key="1">
    <citation type="journal article" date="2004" name="Science">
        <title>The genome of the diatom Thalassiosira pseudonana: ecology, evolution, and metabolism.</title>
        <authorList>
            <person name="Armbrust E.V."/>
            <person name="Berges J.A."/>
            <person name="Bowler C."/>
            <person name="Green B.R."/>
            <person name="Martinez D."/>
            <person name="Putnam N.H."/>
            <person name="Zhou S."/>
            <person name="Allen A.E."/>
            <person name="Apt K.E."/>
            <person name="Bechner M."/>
            <person name="Brzezinski M.A."/>
            <person name="Chaal B.K."/>
            <person name="Chiovitti A."/>
            <person name="Davis A.K."/>
            <person name="Demarest M.S."/>
            <person name="Detter J.C."/>
            <person name="Glavina T."/>
            <person name="Goodstein D."/>
            <person name="Hadi M.Z."/>
            <person name="Hellsten U."/>
            <person name="Hildebrand M."/>
            <person name="Jenkins B.D."/>
            <person name="Jurka J."/>
            <person name="Kapitonov V.V."/>
            <person name="Kroger N."/>
            <person name="Lau W.W."/>
            <person name="Lane T.W."/>
            <person name="Larimer F.W."/>
            <person name="Lippmeier J.C."/>
            <person name="Lucas S."/>
            <person name="Medina M."/>
            <person name="Montsant A."/>
            <person name="Obornik M."/>
            <person name="Parker M.S."/>
            <person name="Palenik B."/>
            <person name="Pazour G.J."/>
            <person name="Richardson P.M."/>
            <person name="Rynearson T.A."/>
            <person name="Saito M.A."/>
            <person name="Schwartz D.C."/>
            <person name="Thamatrakoln K."/>
            <person name="Valentin K."/>
            <person name="Vardi A."/>
            <person name="Wilkerson F.P."/>
            <person name="Rokhsar D.S."/>
        </authorList>
    </citation>
    <scope>NUCLEOTIDE SEQUENCE [LARGE SCALE GENOMIC DNA]</scope>
    <source>
        <strain evidence="2 3">CCMP1335</strain>
    </source>
</reference>
<feature type="region of interest" description="Disordered" evidence="1">
    <location>
        <begin position="1"/>
        <end position="52"/>
    </location>
</feature>